<evidence type="ECO:0000313" key="5">
    <source>
        <dbReference type="Proteomes" id="UP000034491"/>
    </source>
</evidence>
<dbReference type="InterPro" id="IPR011344">
    <property type="entry name" value="ssDNA-bd"/>
</dbReference>
<proteinExistence type="predicted"/>
<keyword evidence="2" id="KW-0233">DNA recombination</keyword>
<dbReference type="CDD" id="cd04496">
    <property type="entry name" value="SSB_OBF"/>
    <property type="match status" value="1"/>
</dbReference>
<comment type="caution">
    <text evidence="4">The sequence shown here is derived from an EMBL/GenBank/DDBJ whole genome shotgun (WGS) entry which is preliminary data.</text>
</comment>
<dbReference type="PROSITE" id="PS50935">
    <property type="entry name" value="SSB"/>
    <property type="match status" value="1"/>
</dbReference>
<organism evidence="4 5">
    <name type="scientific">Kiloniella litopenaei</name>
    <dbReference type="NCBI Taxonomy" id="1549748"/>
    <lineage>
        <taxon>Bacteria</taxon>
        <taxon>Pseudomonadati</taxon>
        <taxon>Pseudomonadota</taxon>
        <taxon>Alphaproteobacteria</taxon>
        <taxon>Rhodospirillales</taxon>
        <taxon>Kiloniellaceae</taxon>
        <taxon>Kiloniella</taxon>
    </lineage>
</organism>
<dbReference type="RefSeq" id="WP_046510092.1">
    <property type="nucleotide sequence ID" value="NZ_LANI01000037.1"/>
</dbReference>
<dbReference type="GO" id="GO:0006310">
    <property type="term" value="P:DNA recombination"/>
    <property type="evidence" value="ECO:0007669"/>
    <property type="project" value="UniProtKB-KW"/>
</dbReference>
<dbReference type="PIRSF" id="PIRSF002070">
    <property type="entry name" value="SSB"/>
    <property type="match status" value="1"/>
</dbReference>
<dbReference type="EMBL" id="LANI01000037">
    <property type="protein sequence ID" value="KKJ75209.1"/>
    <property type="molecule type" value="Genomic_DNA"/>
</dbReference>
<dbReference type="STRING" id="1549748.WH95_19510"/>
<dbReference type="GO" id="GO:0003697">
    <property type="term" value="F:single-stranded DNA binding"/>
    <property type="evidence" value="ECO:0007669"/>
    <property type="project" value="InterPro"/>
</dbReference>
<evidence type="ECO:0000256" key="2">
    <source>
        <dbReference type="ARBA" id="ARBA00023172"/>
    </source>
</evidence>
<keyword evidence="1 3" id="KW-0238">DNA-binding</keyword>
<protein>
    <recommendedName>
        <fullName evidence="3">Single-stranded DNA-binding protein</fullName>
    </recommendedName>
</protein>
<evidence type="ECO:0000256" key="3">
    <source>
        <dbReference type="PIRNR" id="PIRNR002070"/>
    </source>
</evidence>
<dbReference type="GO" id="GO:0006260">
    <property type="term" value="P:DNA replication"/>
    <property type="evidence" value="ECO:0007669"/>
    <property type="project" value="InterPro"/>
</dbReference>
<dbReference type="OrthoDB" id="7581348at2"/>
<gene>
    <name evidence="4" type="ORF">WH95_19510</name>
</gene>
<dbReference type="SUPFAM" id="SSF50249">
    <property type="entry name" value="Nucleic acid-binding proteins"/>
    <property type="match status" value="1"/>
</dbReference>
<reference evidence="4 5" key="1">
    <citation type="submission" date="2015-03" db="EMBL/GenBank/DDBJ databases">
        <title>Genome sequence of Kiloniella sp. P1-1, isolated from the gut microflora of Pacific white shrimp, Penaeus vannamei.</title>
        <authorList>
            <person name="Shao Z."/>
            <person name="Wang L."/>
            <person name="Li X."/>
        </authorList>
    </citation>
    <scope>NUCLEOTIDE SEQUENCE [LARGE SCALE GENOMIC DNA]</scope>
    <source>
        <strain evidence="4 5">P1-1</strain>
    </source>
</reference>
<keyword evidence="5" id="KW-1185">Reference proteome</keyword>
<dbReference type="Pfam" id="PF00436">
    <property type="entry name" value="SSB"/>
    <property type="match status" value="1"/>
</dbReference>
<accession>A0A0M2R463</accession>
<evidence type="ECO:0000256" key="1">
    <source>
        <dbReference type="ARBA" id="ARBA00023125"/>
    </source>
</evidence>
<evidence type="ECO:0000313" key="4">
    <source>
        <dbReference type="EMBL" id="KKJ75209.1"/>
    </source>
</evidence>
<dbReference type="InterPro" id="IPR000424">
    <property type="entry name" value="Primosome_PriB/ssb"/>
</dbReference>
<dbReference type="AlphaFoldDB" id="A0A0M2R463"/>
<dbReference type="InterPro" id="IPR012340">
    <property type="entry name" value="NA-bd_OB-fold"/>
</dbReference>
<dbReference type="Gene3D" id="2.40.50.140">
    <property type="entry name" value="Nucleic acid-binding proteins"/>
    <property type="match status" value="1"/>
</dbReference>
<dbReference type="Proteomes" id="UP000034491">
    <property type="component" value="Unassembled WGS sequence"/>
</dbReference>
<sequence length="114" mass="12799">MNKFILCGRVGKVIIAEGEKAKATFTLCVDNGYTDRNTNEWVDRDHWFFVQTYNPKQVEIVQKHIQKGDLLNVEGELEPWSSGSGSDKKSGMNLALSNFKRLHRPKSDAASDAA</sequence>
<name>A0A0M2R463_9PROT</name>